<keyword evidence="2" id="KW-0472">Membrane</keyword>
<dbReference type="Pfam" id="PF14280">
    <property type="entry name" value="DUF4365"/>
    <property type="match status" value="1"/>
</dbReference>
<dbReference type="RefSeq" id="WP_143856228.1">
    <property type="nucleotide sequence ID" value="NZ_CP041730.1"/>
</dbReference>
<keyword evidence="5" id="KW-1185">Reference proteome</keyword>
<feature type="transmembrane region" description="Helical" evidence="2">
    <location>
        <begin position="975"/>
        <end position="994"/>
    </location>
</feature>
<evidence type="ECO:0000313" key="5">
    <source>
        <dbReference type="Proteomes" id="UP000317550"/>
    </source>
</evidence>
<name>A0A516SAY1_9NEIS</name>
<dbReference type="InterPro" id="IPR011990">
    <property type="entry name" value="TPR-like_helical_dom_sf"/>
</dbReference>
<dbReference type="InterPro" id="IPR025375">
    <property type="entry name" value="DUF4365"/>
</dbReference>
<evidence type="ECO:0000256" key="1">
    <source>
        <dbReference type="PROSITE-ProRule" id="PRU00339"/>
    </source>
</evidence>
<dbReference type="EMBL" id="CP041730">
    <property type="protein sequence ID" value="QDQ25303.1"/>
    <property type="molecule type" value="Genomic_DNA"/>
</dbReference>
<evidence type="ECO:0000259" key="3">
    <source>
        <dbReference type="Pfam" id="PF14280"/>
    </source>
</evidence>
<feature type="domain" description="DUF4365" evidence="3">
    <location>
        <begin position="26"/>
        <end position="146"/>
    </location>
</feature>
<dbReference type="Gene3D" id="1.25.40.10">
    <property type="entry name" value="Tetratricopeptide repeat domain"/>
    <property type="match status" value="1"/>
</dbReference>
<evidence type="ECO:0000256" key="2">
    <source>
        <dbReference type="SAM" id="Phobius"/>
    </source>
</evidence>
<keyword evidence="2" id="KW-0812">Transmembrane</keyword>
<dbReference type="SUPFAM" id="SSF48452">
    <property type="entry name" value="TPR-like"/>
    <property type="match status" value="1"/>
</dbReference>
<accession>A0A516SAY1</accession>
<dbReference type="PROSITE" id="PS50005">
    <property type="entry name" value="TPR"/>
    <property type="match status" value="1"/>
</dbReference>
<protein>
    <submittedName>
        <fullName evidence="4">DUF4365 domain-containing protein</fullName>
    </submittedName>
</protein>
<dbReference type="KEGG" id="cari:FNU76_02450"/>
<proteinExistence type="predicted"/>
<sequence>MTKKKKTNFPTADHNHEISKAAKFLLSAKCPKAWELKERDGEGDFGLDFEIQVAKDGQIYQTFRVQLKGTESPCFVERKTKISINIERTTLNYYAQIVEPVMLVVAIVCFDENGKADLSKSEVYWQWIQEELKRTRGASLAIDKSKHKTKAIHVPLINKITPFLDISPYLQRKIDHVRSADDLDALIRSASGENFSPADNTLAHFVNFLKNDPEKARLIFSFDYGSELTPGGAAPKDKLAEAHFNIKVGKTALAEEFLTKMKIGDYKNSPILHASVASLEGKVALQRLRKEDALRFFEKAYQISPEEKYLLALEELRLLDAIDKDDNEIILSIEKNLANVNSNEGLGLLVRVQCFLENFEDAAKTMLRIDKSLRNFPEVVILSCQRKWKDVQSRVDKALLEPSVSGRDAVGLNLLAATACWQIGLESTTIPLATKGMEIPLQGVPDLNVEFAKKSLSYSIACLKGLKELGWLLNVEIIVPVAVLSAASVGQQAQIIPLLEEAAIERPTYPVLQENLELLYISAGDFKSALKVNTRQRQNDEVLVRRVCLQFQLMNYVECVISAMEVVSKALPTYKQTPLALALAYGAALKVARISDADRILKYLRENKDWCEFIYFSEFVKKSLESDEQDAGLVPLRNGLVEFPQSQLLASNLFYNLRVYNLQHAFEAVSIAQSLRKNFALNQWDCQHLIEAYIRLERWEDAEQEGRRAIAKFGETGTLLSMLAVVLEMQGKTGEAVDLLKKAIYLGQQGITTLRNYLGICLRLGHMDASQGTIEKLLAIVKDRAERVDFLRMKVLILAHQGLYERAFTVVQEIGRLVKQDNEAEEGLYINLHMNIALSVDGLPSEEARDISERIQNFCEKWPNSNILRVMRVTGGEVCTVDTPSTGEGMVRTNYFQQRLKQYKEREAHAKSGDFLIPFITRPNYVFSYIHDCFTLWAAAKRSKPEEKQYHLISASLESKKVSERDLCEIPLLDLTALLVLVDLGLFHLLFLMFPRIAIPKCIINYISRNACSPFLNKEINIAANAILVEINANLLRIDQPGGSKKSAESITGDIFSDYLDLAASGRWIVYTDDGVARDWINSECPGLISLNTVEFLLLADCQDRLTPMEVASHLGKLISWNVEITVAPRYLIASLSGAVEEKRAENAAKRLDKFHNHLPFTILARAIWNMGKSPLNLTIQMGTVLAEILNDEKSEEESIAAVWAFWFLRVKFHKDIQTRARYYLTASLLLAILNIPVHLVSRAIRIFFMVIEIDVGAENMTHQEQRDALKMVGAEIGKLATTQSFDGEICRYKIASAFTQGTEYGEIFSDAYLAAFKESCERMEHAGSRHELERR</sequence>
<evidence type="ECO:0000313" key="4">
    <source>
        <dbReference type="EMBL" id="QDQ25303.1"/>
    </source>
</evidence>
<dbReference type="InterPro" id="IPR019734">
    <property type="entry name" value="TPR_rpt"/>
</dbReference>
<feature type="repeat" description="TPR" evidence="1">
    <location>
        <begin position="274"/>
        <end position="307"/>
    </location>
</feature>
<organism evidence="4 5">
    <name type="scientific">Chitinimonas arctica</name>
    <dbReference type="NCBI Taxonomy" id="2594795"/>
    <lineage>
        <taxon>Bacteria</taxon>
        <taxon>Pseudomonadati</taxon>
        <taxon>Pseudomonadota</taxon>
        <taxon>Betaproteobacteria</taxon>
        <taxon>Neisseriales</taxon>
        <taxon>Chitinibacteraceae</taxon>
        <taxon>Chitinimonas</taxon>
    </lineage>
</organism>
<reference evidence="5" key="1">
    <citation type="submission" date="2019-07" db="EMBL/GenBank/DDBJ databases">
        <title>Chitinimonas sp. nov., isolated from Ny-Alesund, arctica soil.</title>
        <authorList>
            <person name="Xu Q."/>
            <person name="Peng F."/>
        </authorList>
    </citation>
    <scope>NUCLEOTIDE SEQUENCE [LARGE SCALE GENOMIC DNA]</scope>
    <source>
        <strain evidence="5">R3-44</strain>
    </source>
</reference>
<keyword evidence="1" id="KW-0802">TPR repeat</keyword>
<feature type="transmembrane region" description="Helical" evidence="2">
    <location>
        <begin position="1223"/>
        <end position="1242"/>
    </location>
</feature>
<dbReference type="OrthoDB" id="8767606at2"/>
<gene>
    <name evidence="4" type="ORF">FNU76_02450</name>
</gene>
<dbReference type="Proteomes" id="UP000317550">
    <property type="component" value="Chromosome"/>
</dbReference>
<keyword evidence="2" id="KW-1133">Transmembrane helix</keyword>